<dbReference type="PROSITE" id="PS01081">
    <property type="entry name" value="HTH_TETR_1"/>
    <property type="match status" value="1"/>
</dbReference>
<dbReference type="InterPro" id="IPR023772">
    <property type="entry name" value="DNA-bd_HTH_TetR-type_CS"/>
</dbReference>
<dbReference type="Pfam" id="PF00440">
    <property type="entry name" value="TetR_N"/>
    <property type="match status" value="1"/>
</dbReference>
<reference evidence="6 7" key="1">
    <citation type="submission" date="2020-07" db="EMBL/GenBank/DDBJ databases">
        <authorList>
            <person name="Zhuang K."/>
            <person name="Ran Y."/>
        </authorList>
    </citation>
    <scope>NUCLEOTIDE SEQUENCE [LARGE SCALE GENOMIC DNA]</scope>
    <source>
        <strain evidence="6 7">WCH-YHL-001</strain>
    </source>
</reference>
<gene>
    <name evidence="6" type="ORF">H0264_00100</name>
</gene>
<evidence type="ECO:0000256" key="4">
    <source>
        <dbReference type="PROSITE-ProRule" id="PRU00335"/>
    </source>
</evidence>
<dbReference type="EMBL" id="CP059399">
    <property type="protein sequence ID" value="QLY34010.1"/>
    <property type="molecule type" value="Genomic_DNA"/>
</dbReference>
<feature type="domain" description="HTH tetR-type" evidence="5">
    <location>
        <begin position="1"/>
        <end position="59"/>
    </location>
</feature>
<dbReference type="Pfam" id="PF16859">
    <property type="entry name" value="TetR_C_11"/>
    <property type="match status" value="1"/>
</dbReference>
<protein>
    <submittedName>
        <fullName evidence="6">TetR/AcrR family transcriptional regulator</fullName>
    </submittedName>
</protein>
<dbReference type="InterPro" id="IPR001647">
    <property type="entry name" value="HTH_TetR"/>
</dbReference>
<keyword evidence="2 4" id="KW-0238">DNA-binding</keyword>
<evidence type="ECO:0000256" key="2">
    <source>
        <dbReference type="ARBA" id="ARBA00023125"/>
    </source>
</evidence>
<name>A0A7D6VNZ7_9NOCA</name>
<evidence type="ECO:0000259" key="5">
    <source>
        <dbReference type="PROSITE" id="PS50977"/>
    </source>
</evidence>
<dbReference type="GO" id="GO:0000976">
    <property type="term" value="F:transcription cis-regulatory region binding"/>
    <property type="evidence" value="ECO:0007669"/>
    <property type="project" value="TreeGrafter"/>
</dbReference>
<dbReference type="InterPro" id="IPR036271">
    <property type="entry name" value="Tet_transcr_reg_TetR-rel_C_sf"/>
</dbReference>
<dbReference type="KEGG" id="nhu:H0264_00100"/>
<evidence type="ECO:0000313" key="7">
    <source>
        <dbReference type="Proteomes" id="UP000515512"/>
    </source>
</evidence>
<keyword evidence="3" id="KW-0804">Transcription</keyword>
<feature type="DNA-binding region" description="H-T-H motif" evidence="4">
    <location>
        <begin position="22"/>
        <end position="41"/>
    </location>
</feature>
<evidence type="ECO:0000256" key="3">
    <source>
        <dbReference type="ARBA" id="ARBA00023163"/>
    </source>
</evidence>
<dbReference type="GO" id="GO:0003700">
    <property type="term" value="F:DNA-binding transcription factor activity"/>
    <property type="evidence" value="ECO:0007669"/>
    <property type="project" value="TreeGrafter"/>
</dbReference>
<organism evidence="6 7">
    <name type="scientific">Nocardia huaxiensis</name>
    <dbReference type="NCBI Taxonomy" id="2755382"/>
    <lineage>
        <taxon>Bacteria</taxon>
        <taxon>Bacillati</taxon>
        <taxon>Actinomycetota</taxon>
        <taxon>Actinomycetes</taxon>
        <taxon>Mycobacteriales</taxon>
        <taxon>Nocardiaceae</taxon>
        <taxon>Nocardia</taxon>
    </lineage>
</organism>
<dbReference type="Gene3D" id="1.10.10.60">
    <property type="entry name" value="Homeodomain-like"/>
    <property type="match status" value="1"/>
</dbReference>
<dbReference type="SUPFAM" id="SSF46689">
    <property type="entry name" value="Homeodomain-like"/>
    <property type="match status" value="1"/>
</dbReference>
<keyword evidence="7" id="KW-1185">Reference proteome</keyword>
<keyword evidence="1" id="KW-0805">Transcription regulation</keyword>
<evidence type="ECO:0000313" key="6">
    <source>
        <dbReference type="EMBL" id="QLY34010.1"/>
    </source>
</evidence>
<dbReference type="Gene3D" id="1.10.357.10">
    <property type="entry name" value="Tetracycline Repressor, domain 2"/>
    <property type="match status" value="1"/>
</dbReference>
<dbReference type="PRINTS" id="PR00455">
    <property type="entry name" value="HTHTETR"/>
</dbReference>
<dbReference type="InterPro" id="IPR050109">
    <property type="entry name" value="HTH-type_TetR-like_transc_reg"/>
</dbReference>
<dbReference type="InterPro" id="IPR009057">
    <property type="entry name" value="Homeodomain-like_sf"/>
</dbReference>
<dbReference type="PANTHER" id="PTHR30055">
    <property type="entry name" value="HTH-TYPE TRANSCRIPTIONAL REGULATOR RUTR"/>
    <property type="match status" value="1"/>
</dbReference>
<dbReference type="SUPFAM" id="SSF48498">
    <property type="entry name" value="Tetracyclin repressor-like, C-terminal domain"/>
    <property type="match status" value="1"/>
</dbReference>
<dbReference type="Proteomes" id="UP000515512">
    <property type="component" value="Chromosome"/>
</dbReference>
<dbReference type="PANTHER" id="PTHR30055:SF148">
    <property type="entry name" value="TETR-FAMILY TRANSCRIPTIONAL REGULATOR"/>
    <property type="match status" value="1"/>
</dbReference>
<sequence length="181" mass="19282">MDHAIARATRELLGERGYAGLTVDAVAARAGIGKAAIYRRFATKQEMIFSVVIHDMREVAPPDTGSLRTDLAALTATVAGQLASAPTDVVNGLLADIYADSALGERFSGTFLARQREVITELLERARDRGELAALPDPMTVHALVLGPIFVWLQVFQGDPEQLPELTATVANSVAATLMPG</sequence>
<evidence type="ECO:0000256" key="1">
    <source>
        <dbReference type="ARBA" id="ARBA00023015"/>
    </source>
</evidence>
<dbReference type="AlphaFoldDB" id="A0A7D6VNZ7"/>
<accession>A0A7D6VNZ7</accession>
<proteinExistence type="predicted"/>
<dbReference type="PROSITE" id="PS50977">
    <property type="entry name" value="HTH_TETR_2"/>
    <property type="match status" value="1"/>
</dbReference>
<dbReference type="InterPro" id="IPR011075">
    <property type="entry name" value="TetR_C"/>
</dbReference>